<keyword evidence="3" id="KW-1185">Reference proteome</keyword>
<evidence type="ECO:0000313" key="3">
    <source>
        <dbReference type="Proteomes" id="UP000319263"/>
    </source>
</evidence>
<keyword evidence="1" id="KW-0812">Transmembrane</keyword>
<feature type="transmembrane region" description="Helical" evidence="1">
    <location>
        <begin position="81"/>
        <end position="100"/>
    </location>
</feature>
<name>A0A516Q469_9ACTN</name>
<sequence length="134" mass="14273">MTSSHEAQAYRVLVAAGVTLVVYYLAHVFTGVESARLAHPMETFLRDLRKSTRHESSVLLGGLPAMLVVVVAVLFGVSTSVAVDLALWTTVGLLGLLGWFVGRASRATGWRLAAEVVGAALFGMILVVLKSVLH</sequence>
<dbReference type="AlphaFoldDB" id="A0A516Q469"/>
<dbReference type="Proteomes" id="UP000319263">
    <property type="component" value="Chromosome"/>
</dbReference>
<gene>
    <name evidence="2" type="ORF">FOE78_22155</name>
</gene>
<feature type="transmembrane region" description="Helical" evidence="1">
    <location>
        <begin position="112"/>
        <end position="133"/>
    </location>
</feature>
<protein>
    <submittedName>
        <fullName evidence="2">Uncharacterized protein</fullName>
    </submittedName>
</protein>
<keyword evidence="1" id="KW-0472">Membrane</keyword>
<feature type="transmembrane region" description="Helical" evidence="1">
    <location>
        <begin position="12"/>
        <end position="35"/>
    </location>
</feature>
<feature type="transmembrane region" description="Helical" evidence="1">
    <location>
        <begin position="56"/>
        <end position="75"/>
    </location>
</feature>
<keyword evidence="1" id="KW-1133">Transmembrane helix</keyword>
<organism evidence="2 3">
    <name type="scientific">Microlunatus elymi</name>
    <dbReference type="NCBI Taxonomy" id="2596828"/>
    <lineage>
        <taxon>Bacteria</taxon>
        <taxon>Bacillati</taxon>
        <taxon>Actinomycetota</taxon>
        <taxon>Actinomycetes</taxon>
        <taxon>Propionibacteriales</taxon>
        <taxon>Propionibacteriaceae</taxon>
        <taxon>Microlunatus</taxon>
    </lineage>
</organism>
<accession>A0A516Q469</accession>
<dbReference type="KEGG" id="mik:FOE78_22155"/>
<dbReference type="RefSeq" id="WP_143988188.1">
    <property type="nucleotide sequence ID" value="NZ_CP041692.1"/>
</dbReference>
<evidence type="ECO:0000313" key="2">
    <source>
        <dbReference type="EMBL" id="QDP98247.1"/>
    </source>
</evidence>
<proteinExistence type="predicted"/>
<reference evidence="2 3" key="1">
    <citation type="submission" date="2019-07" db="EMBL/GenBank/DDBJ databases">
        <title>Microlunatus dokdonensis sp. nov. isolated from the rhizospheric soil of the wild plant Elymus tsukushiensis.</title>
        <authorList>
            <person name="Ghim S.-Y."/>
            <person name="Hwang Y.-J."/>
            <person name="Son J.-S."/>
            <person name="Shin J.-H."/>
        </authorList>
    </citation>
    <scope>NUCLEOTIDE SEQUENCE [LARGE SCALE GENOMIC DNA]</scope>
    <source>
        <strain evidence="2 3">KUDC0627</strain>
    </source>
</reference>
<dbReference type="EMBL" id="CP041692">
    <property type="protein sequence ID" value="QDP98247.1"/>
    <property type="molecule type" value="Genomic_DNA"/>
</dbReference>
<evidence type="ECO:0000256" key="1">
    <source>
        <dbReference type="SAM" id="Phobius"/>
    </source>
</evidence>